<keyword evidence="3 6" id="KW-0732">Signal</keyword>
<comment type="caution">
    <text evidence="5">Lacks conserved residue(s) required for the propagation of feature annotation.</text>
</comment>
<dbReference type="SMART" id="SM00032">
    <property type="entry name" value="CCP"/>
    <property type="match status" value="12"/>
</dbReference>
<name>A0A7J6BS03_9TELE</name>
<feature type="signal peptide" evidence="6">
    <location>
        <begin position="1"/>
        <end position="22"/>
    </location>
</feature>
<feature type="domain" description="Sushi" evidence="7">
    <location>
        <begin position="382"/>
        <end position="439"/>
    </location>
</feature>
<comment type="subcellular location">
    <subcellularLocation>
        <location evidence="1">Virion</location>
    </subcellularLocation>
</comment>
<dbReference type="InterPro" id="IPR035976">
    <property type="entry name" value="Sushi/SCR/CCP_sf"/>
</dbReference>
<evidence type="ECO:0000256" key="2">
    <source>
        <dbReference type="ARBA" id="ARBA00022659"/>
    </source>
</evidence>
<feature type="domain" description="Sushi" evidence="7">
    <location>
        <begin position="81"/>
        <end position="141"/>
    </location>
</feature>
<feature type="domain" description="Sushi" evidence="7">
    <location>
        <begin position="440"/>
        <end position="498"/>
    </location>
</feature>
<evidence type="ECO:0000256" key="6">
    <source>
        <dbReference type="SAM" id="SignalP"/>
    </source>
</evidence>
<evidence type="ECO:0000259" key="7">
    <source>
        <dbReference type="PROSITE" id="PS50923"/>
    </source>
</evidence>
<comment type="caution">
    <text evidence="8">The sequence shown here is derived from an EMBL/GenBank/DDBJ whole genome shotgun (WGS) entry which is preliminary data.</text>
</comment>
<dbReference type="Pfam" id="PF00084">
    <property type="entry name" value="Sushi"/>
    <property type="match status" value="9"/>
</dbReference>
<proteinExistence type="predicted"/>
<feature type="chain" id="PRO_5029682184" description="Sushi domain-containing protein" evidence="6">
    <location>
        <begin position="23"/>
        <end position="750"/>
    </location>
</feature>
<feature type="domain" description="Sushi" evidence="7">
    <location>
        <begin position="142"/>
        <end position="202"/>
    </location>
</feature>
<keyword evidence="2 5" id="KW-0768">Sushi</keyword>
<feature type="domain" description="Sushi" evidence="7">
    <location>
        <begin position="556"/>
        <end position="614"/>
    </location>
</feature>
<dbReference type="PANTHER" id="PTHR45785">
    <property type="entry name" value="COMPLEMENT FACTOR H-RELATED"/>
    <property type="match status" value="1"/>
</dbReference>
<gene>
    <name evidence="8" type="ORF">G5714_021776</name>
</gene>
<keyword evidence="9" id="KW-1185">Reference proteome</keyword>
<evidence type="ECO:0000256" key="1">
    <source>
        <dbReference type="ARBA" id="ARBA00004328"/>
    </source>
</evidence>
<feature type="domain" description="Sushi" evidence="7">
    <location>
        <begin position="259"/>
        <end position="323"/>
    </location>
</feature>
<dbReference type="Gene3D" id="2.10.70.10">
    <property type="entry name" value="Complement Module, domain 1"/>
    <property type="match status" value="11"/>
</dbReference>
<dbReference type="InterPro" id="IPR000436">
    <property type="entry name" value="Sushi_SCR_CCP_dom"/>
</dbReference>
<dbReference type="AlphaFoldDB" id="A0A7J6BS03"/>
<dbReference type="SUPFAM" id="SSF57535">
    <property type="entry name" value="Complement control module/SCR domain"/>
    <property type="match status" value="11"/>
</dbReference>
<dbReference type="EMBL" id="JAAMOB010000022">
    <property type="protein sequence ID" value="KAF4097768.1"/>
    <property type="molecule type" value="Genomic_DNA"/>
</dbReference>
<dbReference type="CDD" id="cd00033">
    <property type="entry name" value="CCP"/>
    <property type="match status" value="8"/>
</dbReference>
<evidence type="ECO:0000313" key="9">
    <source>
        <dbReference type="Proteomes" id="UP000579812"/>
    </source>
</evidence>
<feature type="domain" description="Sushi" evidence="7">
    <location>
        <begin position="672"/>
        <end position="726"/>
    </location>
</feature>
<dbReference type="PANTHER" id="PTHR45785:SF2">
    <property type="entry name" value="COMPLEMENT FACTOR H-RELATED"/>
    <property type="match status" value="1"/>
</dbReference>
<evidence type="ECO:0000256" key="3">
    <source>
        <dbReference type="ARBA" id="ARBA00022729"/>
    </source>
</evidence>
<protein>
    <recommendedName>
        <fullName evidence="7">Sushi domain-containing protein</fullName>
    </recommendedName>
</protein>
<sequence length="750" mass="84724">MRVPVKLLGFGFWLFFLNCARCQECLREDIKYDNIEPVAKASYADGETVRVSCMTGYTGLYKLKCEKGKWKQSIERPCAKKKCSHPGDTPNGDFELKDGTEFVFGTMVVYTCKKGYEMASRINQRTCRDKGWDNAVPVCEAVRCPVIRTDGEVIASGNTEEGNYGDVIHFECVSSDKKIDGSSDIHCKETGEWSDADPKCKEITCTAPVISNGYVVEPLPEYQKDAILKYRCNERFKPREGIPRCAKFGWTLNPECDEVTCEVKSTTFGVQNISPKGKTIFKVGESVTLTCSYKYWIFPAKETIKLCTCQDNGQWDYMPVCEEIRCEVPHDQHVYYPHYYFRGDMKLEAKKSYSCESGYSKTAAEATCTRDGWTPKPLCAEIMCAAPNIENAEIVGGQRLNYRINSRINYKCRPGFEPQQLVQITCDSQGQWTGIQQCRAMCAAPNIPNADIVGGQQPYYRINSTIQYKCRPGFEPEQPVQITCDSQGQWTGIQQCRAMCVAPNIPNADIVGGQRKNYRINSRIKYKCRPGFEPEQPVNITCDSQGQWMDIQQCTAMCAAPYIPNSEILGGHKPNYKINSTIQYKCSPGFEPEQLVHITCDSQHQWTEIQQCTAMCAAPYIPNSEIVGGHRPNYKINSAIQYKCSPGFEPEQPVNITCDSQRHWTGQKNCTAMCAAPYIPNAEIVENYRINLTIKYRCSPGFEPEQPVQITCDSQGQWTGIQQCTGLKARQYDENIPESSRDVNEDAEIY</sequence>
<keyword evidence="4 5" id="KW-1015">Disulfide bond</keyword>
<evidence type="ECO:0000256" key="5">
    <source>
        <dbReference type="PROSITE-ProRule" id="PRU00302"/>
    </source>
</evidence>
<accession>A0A7J6BS03</accession>
<organism evidence="8 9">
    <name type="scientific">Onychostoma macrolepis</name>
    <dbReference type="NCBI Taxonomy" id="369639"/>
    <lineage>
        <taxon>Eukaryota</taxon>
        <taxon>Metazoa</taxon>
        <taxon>Chordata</taxon>
        <taxon>Craniata</taxon>
        <taxon>Vertebrata</taxon>
        <taxon>Euteleostomi</taxon>
        <taxon>Actinopterygii</taxon>
        <taxon>Neopterygii</taxon>
        <taxon>Teleostei</taxon>
        <taxon>Ostariophysi</taxon>
        <taxon>Cypriniformes</taxon>
        <taxon>Cyprinidae</taxon>
        <taxon>Acrossocheilinae</taxon>
        <taxon>Onychostoma</taxon>
    </lineage>
</organism>
<evidence type="ECO:0000256" key="4">
    <source>
        <dbReference type="ARBA" id="ARBA00023157"/>
    </source>
</evidence>
<feature type="domain" description="Sushi" evidence="7">
    <location>
        <begin position="23"/>
        <end position="80"/>
    </location>
</feature>
<evidence type="ECO:0000313" key="8">
    <source>
        <dbReference type="EMBL" id="KAF4097768.1"/>
    </source>
</evidence>
<feature type="disulfide bond" evidence="5">
    <location>
        <begin position="112"/>
        <end position="139"/>
    </location>
</feature>
<feature type="domain" description="Sushi" evidence="7">
    <location>
        <begin position="324"/>
        <end position="381"/>
    </location>
</feature>
<reference evidence="8 9" key="1">
    <citation type="submission" date="2020-04" db="EMBL/GenBank/DDBJ databases">
        <title>Chromosome-level genome assembly of a cyprinid fish Onychostoma macrolepis by integration of Nanopore Sequencing, Bionano and Hi-C technology.</title>
        <authorList>
            <person name="Wang D."/>
        </authorList>
    </citation>
    <scope>NUCLEOTIDE SEQUENCE [LARGE SCALE GENOMIC DNA]</scope>
    <source>
        <strain evidence="8">SWU-2019</strain>
        <tissue evidence="8">Muscle</tissue>
    </source>
</reference>
<feature type="disulfide bond" evidence="5">
    <location>
        <begin position="144"/>
        <end position="187"/>
    </location>
</feature>
<dbReference type="InterPro" id="IPR051503">
    <property type="entry name" value="ComplSys_Reg/VirEntry_Med"/>
</dbReference>
<dbReference type="Proteomes" id="UP000579812">
    <property type="component" value="Unassembled WGS sequence"/>
</dbReference>
<dbReference type="PROSITE" id="PS50923">
    <property type="entry name" value="SUSHI"/>
    <property type="match status" value="9"/>
</dbReference>